<evidence type="ECO:0000313" key="1">
    <source>
        <dbReference type="EMBL" id="SJL11212.1"/>
    </source>
</evidence>
<proteinExistence type="predicted"/>
<dbReference type="AlphaFoldDB" id="A0A284RR11"/>
<protein>
    <submittedName>
        <fullName evidence="1">Uncharacterized protein</fullName>
    </submittedName>
</protein>
<sequence length="61" mass="6552">MTNRLGLPCPVAEKAMPTTNYGAATAKCIAGTIHHIRVPRMTTSSSTSSYIKLTNTHSYPT</sequence>
<dbReference type="EMBL" id="FUEG01000013">
    <property type="protein sequence ID" value="SJL11212.1"/>
    <property type="molecule type" value="Genomic_DNA"/>
</dbReference>
<name>A0A284RR11_ARMOS</name>
<keyword evidence="2" id="KW-1185">Reference proteome</keyword>
<evidence type="ECO:0000313" key="2">
    <source>
        <dbReference type="Proteomes" id="UP000219338"/>
    </source>
</evidence>
<gene>
    <name evidence="1" type="ORF">ARMOST_14615</name>
</gene>
<accession>A0A284RR11</accession>
<reference evidence="2" key="1">
    <citation type="journal article" date="2017" name="Nat. Ecol. Evol.">
        <title>Genome expansion and lineage-specific genetic innovations in the forest pathogenic fungi Armillaria.</title>
        <authorList>
            <person name="Sipos G."/>
            <person name="Prasanna A.N."/>
            <person name="Walter M.C."/>
            <person name="O'Connor E."/>
            <person name="Balint B."/>
            <person name="Krizsan K."/>
            <person name="Kiss B."/>
            <person name="Hess J."/>
            <person name="Varga T."/>
            <person name="Slot J."/>
            <person name="Riley R."/>
            <person name="Boka B."/>
            <person name="Rigling D."/>
            <person name="Barry K."/>
            <person name="Lee J."/>
            <person name="Mihaltcheva S."/>
            <person name="LaButti K."/>
            <person name="Lipzen A."/>
            <person name="Waldron R."/>
            <person name="Moloney N.M."/>
            <person name="Sperisen C."/>
            <person name="Kredics L."/>
            <person name="Vagvoelgyi C."/>
            <person name="Patrignani A."/>
            <person name="Fitzpatrick D."/>
            <person name="Nagy I."/>
            <person name="Doyle S."/>
            <person name="Anderson J.B."/>
            <person name="Grigoriev I.V."/>
            <person name="Gueldener U."/>
            <person name="Muensterkoetter M."/>
            <person name="Nagy L.G."/>
        </authorList>
    </citation>
    <scope>NUCLEOTIDE SEQUENCE [LARGE SCALE GENOMIC DNA]</scope>
    <source>
        <strain evidence="2">C18/9</strain>
    </source>
</reference>
<organism evidence="1 2">
    <name type="scientific">Armillaria ostoyae</name>
    <name type="common">Armillaria root rot fungus</name>
    <dbReference type="NCBI Taxonomy" id="47428"/>
    <lineage>
        <taxon>Eukaryota</taxon>
        <taxon>Fungi</taxon>
        <taxon>Dikarya</taxon>
        <taxon>Basidiomycota</taxon>
        <taxon>Agaricomycotina</taxon>
        <taxon>Agaricomycetes</taxon>
        <taxon>Agaricomycetidae</taxon>
        <taxon>Agaricales</taxon>
        <taxon>Marasmiineae</taxon>
        <taxon>Physalacriaceae</taxon>
        <taxon>Armillaria</taxon>
    </lineage>
</organism>
<dbReference type="Proteomes" id="UP000219338">
    <property type="component" value="Unassembled WGS sequence"/>
</dbReference>